<dbReference type="PANTHER" id="PTHR43649:SF33">
    <property type="entry name" value="POLYGALACTURONAN_RHAMNOGALACTURONAN-BINDING PROTEIN YTCQ"/>
    <property type="match status" value="1"/>
</dbReference>
<organism evidence="3 4">
    <name type="scientific">Microbacterium phyllosphaerae</name>
    <dbReference type="NCBI Taxonomy" id="124798"/>
    <lineage>
        <taxon>Bacteria</taxon>
        <taxon>Bacillati</taxon>
        <taxon>Actinomycetota</taxon>
        <taxon>Actinomycetes</taxon>
        <taxon>Micrococcales</taxon>
        <taxon>Microbacteriaceae</taxon>
        <taxon>Microbacterium</taxon>
    </lineage>
</organism>
<keyword evidence="1 2" id="KW-0732">Signal</keyword>
<accession>A0ABS4WMT9</accession>
<evidence type="ECO:0000313" key="4">
    <source>
        <dbReference type="Proteomes" id="UP000703720"/>
    </source>
</evidence>
<proteinExistence type="predicted"/>
<evidence type="ECO:0000256" key="1">
    <source>
        <dbReference type="ARBA" id="ARBA00022729"/>
    </source>
</evidence>
<protein>
    <submittedName>
        <fullName evidence="3">Multiple sugar transport system substrate-binding protein</fullName>
    </submittedName>
</protein>
<sequence length="438" mass="47288">MTARKALMAIAAGGLVLSLAACSGSTSGTGDAGSAENPIELTFWGKTQGQKAQVDLWNEEHPEAQITYVEQGGDSDLSQALQNATTAGNAPDVFEVPRTYSVSFLADGVSRDIAEWFDNDDGAIAEGAFDFVSVGDTVVGVPYATNPTFNAINTTTFGQFGFEAPADWAEFLEQATTMQQQGDIKSMNLPGEDPSYLRDLATQFGAEWWQPEDDAWKIGFTSEESLAAGEIIQQAIDADIVSNNTYIEWDALMQFFASGQLSQFTTSTWQLPVYEQNFASSVGDWELASYPSESASADLVSPSYYNIYGISPSTDHPETAVEFARWTATDPDAIALLADPTEGAAAFPVVADPESVIDQLLPNELLGDTRADAPAVVLEAANTARSMIEGPNQASATEELTDWWAKVITKEATMQELLEHMQEWTIDDLTSKNIQVAE</sequence>
<evidence type="ECO:0000313" key="3">
    <source>
        <dbReference type="EMBL" id="MBP2377258.1"/>
    </source>
</evidence>
<dbReference type="PANTHER" id="PTHR43649">
    <property type="entry name" value="ARABINOSE-BINDING PROTEIN-RELATED"/>
    <property type="match status" value="1"/>
</dbReference>
<name>A0ABS4WMT9_9MICO</name>
<keyword evidence="3" id="KW-0813">Transport</keyword>
<dbReference type="Gene3D" id="3.40.190.10">
    <property type="entry name" value="Periplasmic binding protein-like II"/>
    <property type="match status" value="1"/>
</dbReference>
<keyword evidence="3" id="KW-0762">Sugar transport</keyword>
<feature type="signal peptide" evidence="2">
    <location>
        <begin position="1"/>
        <end position="20"/>
    </location>
</feature>
<dbReference type="Proteomes" id="UP000703720">
    <property type="component" value="Unassembled WGS sequence"/>
</dbReference>
<feature type="chain" id="PRO_5047330029" evidence="2">
    <location>
        <begin position="21"/>
        <end position="438"/>
    </location>
</feature>
<reference evidence="3 4" key="1">
    <citation type="submission" date="2021-03" db="EMBL/GenBank/DDBJ databases">
        <title>Sequencing the genomes of 1000 actinobacteria strains.</title>
        <authorList>
            <person name="Klenk H.-P."/>
        </authorList>
    </citation>
    <scope>NUCLEOTIDE SEQUENCE [LARGE SCALE GENOMIC DNA]</scope>
    <source>
        <strain evidence="3 4">DSM 13468</strain>
    </source>
</reference>
<dbReference type="SUPFAM" id="SSF53850">
    <property type="entry name" value="Periplasmic binding protein-like II"/>
    <property type="match status" value="1"/>
</dbReference>
<comment type="caution">
    <text evidence="3">The sequence shown here is derived from an EMBL/GenBank/DDBJ whole genome shotgun (WGS) entry which is preliminary data.</text>
</comment>
<dbReference type="EMBL" id="JAGIOA010000001">
    <property type="protein sequence ID" value="MBP2377258.1"/>
    <property type="molecule type" value="Genomic_DNA"/>
</dbReference>
<dbReference type="PROSITE" id="PS51257">
    <property type="entry name" value="PROKAR_LIPOPROTEIN"/>
    <property type="match status" value="1"/>
</dbReference>
<keyword evidence="4" id="KW-1185">Reference proteome</keyword>
<dbReference type="RefSeq" id="WP_210096628.1">
    <property type="nucleotide sequence ID" value="NZ_BAAAIO010000001.1"/>
</dbReference>
<dbReference type="InterPro" id="IPR050490">
    <property type="entry name" value="Bact_solute-bd_prot1"/>
</dbReference>
<evidence type="ECO:0000256" key="2">
    <source>
        <dbReference type="SAM" id="SignalP"/>
    </source>
</evidence>
<gene>
    <name evidence="3" type="ORF">JOF42_000753</name>
</gene>